<dbReference type="InterPro" id="IPR058163">
    <property type="entry name" value="LysR-type_TF_proteobact-type"/>
</dbReference>
<evidence type="ECO:0000256" key="1">
    <source>
        <dbReference type="ARBA" id="ARBA00009437"/>
    </source>
</evidence>
<dbReference type="GO" id="GO:0003700">
    <property type="term" value="F:DNA-binding transcription factor activity"/>
    <property type="evidence" value="ECO:0007669"/>
    <property type="project" value="InterPro"/>
</dbReference>
<dbReference type="KEGG" id="hdh:G5B40_16340"/>
<dbReference type="InterPro" id="IPR036388">
    <property type="entry name" value="WH-like_DNA-bd_sf"/>
</dbReference>
<comment type="similarity">
    <text evidence="1">Belongs to the LysR transcriptional regulatory family.</text>
</comment>
<protein>
    <submittedName>
        <fullName evidence="6">LysR family transcriptional regulator</fullName>
    </submittedName>
</protein>
<keyword evidence="3" id="KW-0238">DNA-binding</keyword>
<dbReference type="PANTHER" id="PTHR30537:SF74">
    <property type="entry name" value="HTH-TYPE TRANSCRIPTIONAL REGULATOR TRPI"/>
    <property type="match status" value="1"/>
</dbReference>
<dbReference type="Pfam" id="PF00126">
    <property type="entry name" value="HTH_1"/>
    <property type="match status" value="1"/>
</dbReference>
<dbReference type="PROSITE" id="PS50931">
    <property type="entry name" value="HTH_LYSR"/>
    <property type="match status" value="1"/>
</dbReference>
<name>A0A7L5C2T0_9RHOB</name>
<dbReference type="SUPFAM" id="SSF46785">
    <property type="entry name" value="Winged helix' DNA-binding domain"/>
    <property type="match status" value="1"/>
</dbReference>
<dbReference type="GO" id="GO:0006351">
    <property type="term" value="P:DNA-templated transcription"/>
    <property type="evidence" value="ECO:0007669"/>
    <property type="project" value="TreeGrafter"/>
</dbReference>
<reference evidence="6 7" key="1">
    <citation type="submission" date="2020-02" db="EMBL/GenBank/DDBJ databases">
        <title>complete genome sequence of Rhodobacteraceae bacterium.</title>
        <authorList>
            <person name="Park J."/>
            <person name="Kim Y.-S."/>
            <person name="Kim K.-H."/>
        </authorList>
    </citation>
    <scope>NUCLEOTIDE SEQUENCE [LARGE SCALE GENOMIC DNA]</scope>
    <source>
        <strain evidence="6 7">RR4-56</strain>
    </source>
</reference>
<dbReference type="AlphaFoldDB" id="A0A7L5C2T0"/>
<dbReference type="Gene3D" id="3.40.190.10">
    <property type="entry name" value="Periplasmic binding protein-like II"/>
    <property type="match status" value="2"/>
</dbReference>
<dbReference type="InterPro" id="IPR036390">
    <property type="entry name" value="WH_DNA-bd_sf"/>
</dbReference>
<dbReference type="PRINTS" id="PR00039">
    <property type="entry name" value="HTHLYSR"/>
</dbReference>
<dbReference type="EMBL" id="CP049056">
    <property type="protein sequence ID" value="QIE56866.1"/>
    <property type="molecule type" value="Genomic_DNA"/>
</dbReference>
<accession>A0A7L5C2T0</accession>
<keyword evidence="4" id="KW-0804">Transcription</keyword>
<gene>
    <name evidence="6" type="ORF">G5B40_16340</name>
</gene>
<dbReference type="RefSeq" id="WP_165100738.1">
    <property type="nucleotide sequence ID" value="NZ_CP049056.1"/>
</dbReference>
<keyword evidence="7" id="KW-1185">Reference proteome</keyword>
<dbReference type="GO" id="GO:0043565">
    <property type="term" value="F:sequence-specific DNA binding"/>
    <property type="evidence" value="ECO:0007669"/>
    <property type="project" value="TreeGrafter"/>
</dbReference>
<dbReference type="Gene3D" id="1.10.10.10">
    <property type="entry name" value="Winged helix-like DNA-binding domain superfamily/Winged helix DNA-binding domain"/>
    <property type="match status" value="1"/>
</dbReference>
<organism evidence="6 7">
    <name type="scientific">Pikeienuella piscinae</name>
    <dbReference type="NCBI Taxonomy" id="2748098"/>
    <lineage>
        <taxon>Bacteria</taxon>
        <taxon>Pseudomonadati</taxon>
        <taxon>Pseudomonadota</taxon>
        <taxon>Alphaproteobacteria</taxon>
        <taxon>Rhodobacterales</taxon>
        <taxon>Paracoccaceae</taxon>
        <taxon>Pikeienuella</taxon>
    </lineage>
</organism>
<evidence type="ECO:0000256" key="2">
    <source>
        <dbReference type="ARBA" id="ARBA00023015"/>
    </source>
</evidence>
<proteinExistence type="inferred from homology"/>
<dbReference type="Proteomes" id="UP000503336">
    <property type="component" value="Chromosome"/>
</dbReference>
<evidence type="ECO:0000259" key="5">
    <source>
        <dbReference type="PROSITE" id="PS50931"/>
    </source>
</evidence>
<feature type="domain" description="HTH lysR-type" evidence="5">
    <location>
        <begin position="11"/>
        <end position="68"/>
    </location>
</feature>
<evidence type="ECO:0000256" key="3">
    <source>
        <dbReference type="ARBA" id="ARBA00023125"/>
    </source>
</evidence>
<dbReference type="Pfam" id="PF03466">
    <property type="entry name" value="LysR_substrate"/>
    <property type="match status" value="1"/>
</dbReference>
<sequence length="293" mass="29862">MSLSPPRGPGLPLTALRAFEAAARLGGFAAAAEELSVTPGAVAQQVKALEAAIGAKLFARRAQGVELTPLGASALGGLSAAFDRLGAAATALRAGAGPRAVRIAALPAIAQLWLSPRLAGLRQAAPEITVSVAAIERAPNLLREAFDIAVFLDEAEGAADALDLGADVIFPVAAPSVARRLRRPADLGRESLLSDTAWSDDWARWAAAVPAAPRRAPAGPVFSLYALAVEAAESGGGVLIGHGHLVRRQMKTGRLIAPFPERVATGRRLTLSLARPAAKGGATARIAAMLAAG</sequence>
<evidence type="ECO:0000313" key="6">
    <source>
        <dbReference type="EMBL" id="QIE56866.1"/>
    </source>
</evidence>
<dbReference type="SUPFAM" id="SSF53850">
    <property type="entry name" value="Periplasmic binding protein-like II"/>
    <property type="match status" value="1"/>
</dbReference>
<dbReference type="InterPro" id="IPR005119">
    <property type="entry name" value="LysR_subst-bd"/>
</dbReference>
<dbReference type="PANTHER" id="PTHR30537">
    <property type="entry name" value="HTH-TYPE TRANSCRIPTIONAL REGULATOR"/>
    <property type="match status" value="1"/>
</dbReference>
<evidence type="ECO:0000256" key="4">
    <source>
        <dbReference type="ARBA" id="ARBA00023163"/>
    </source>
</evidence>
<dbReference type="InterPro" id="IPR000847">
    <property type="entry name" value="LysR_HTH_N"/>
</dbReference>
<evidence type="ECO:0000313" key="7">
    <source>
        <dbReference type="Proteomes" id="UP000503336"/>
    </source>
</evidence>
<keyword evidence="2" id="KW-0805">Transcription regulation</keyword>